<keyword evidence="2" id="KW-0732">Signal</keyword>
<sequence length="240" mass="25938">MGEGKKRDYFLPVSILIAAILVSVSLIYSAGRDGTAGPKDTGAGVQQAGPENMKPVTADDHIRGSIDAEVTVVEYSDFECPYCREFHKTMEQVMTVYGSKVAWIYRHAAFHSKSSQEAEASECTASLGGNDAFWKFNDEIFRVTPSNDGLDLSQLPQIAAVSGVDKQAFNECMTSGKFTDKIQQETQDAINAGLKGTPYIIVTNQFGKQYVIPGAIPFSTPLSPGGPTTKQIIDQALANK</sequence>
<evidence type="ECO:0000256" key="4">
    <source>
        <dbReference type="ARBA" id="ARBA00023157"/>
    </source>
</evidence>
<evidence type="ECO:0000256" key="2">
    <source>
        <dbReference type="ARBA" id="ARBA00022729"/>
    </source>
</evidence>
<comment type="similarity">
    <text evidence="1">Belongs to the thioredoxin family. DsbA subfamily.</text>
</comment>
<evidence type="ECO:0000256" key="6">
    <source>
        <dbReference type="SAM" id="MobiDB-lite"/>
    </source>
</evidence>
<evidence type="ECO:0000313" key="9">
    <source>
        <dbReference type="EMBL" id="KKT90858.1"/>
    </source>
</evidence>
<dbReference type="InterPro" id="IPR012336">
    <property type="entry name" value="Thioredoxin-like_fold"/>
</dbReference>
<feature type="transmembrane region" description="Helical" evidence="7">
    <location>
        <begin position="9"/>
        <end position="31"/>
    </location>
</feature>
<dbReference type="SUPFAM" id="SSF52833">
    <property type="entry name" value="Thioredoxin-like"/>
    <property type="match status" value="1"/>
</dbReference>
<evidence type="ECO:0000313" key="10">
    <source>
        <dbReference type="Proteomes" id="UP000033966"/>
    </source>
</evidence>
<dbReference type="GO" id="GO:0016491">
    <property type="term" value="F:oxidoreductase activity"/>
    <property type="evidence" value="ECO:0007669"/>
    <property type="project" value="UniProtKB-KW"/>
</dbReference>
<dbReference type="EMBL" id="LCKF01000024">
    <property type="protein sequence ID" value="KKT90858.1"/>
    <property type="molecule type" value="Genomic_DNA"/>
</dbReference>
<keyword evidence="7" id="KW-0472">Membrane</keyword>
<name>A0A0G1L4V6_9BACT</name>
<dbReference type="PANTHER" id="PTHR13887">
    <property type="entry name" value="GLUTATHIONE S-TRANSFERASE KAPPA"/>
    <property type="match status" value="1"/>
</dbReference>
<comment type="caution">
    <text evidence="9">The sequence shown here is derived from an EMBL/GenBank/DDBJ whole genome shotgun (WGS) entry which is preliminary data.</text>
</comment>
<keyword evidence="7" id="KW-0812">Transmembrane</keyword>
<dbReference type="Gene3D" id="3.40.30.10">
    <property type="entry name" value="Glutaredoxin"/>
    <property type="match status" value="1"/>
</dbReference>
<feature type="domain" description="Thioredoxin-like fold" evidence="8">
    <location>
        <begin position="59"/>
        <end position="204"/>
    </location>
</feature>
<accession>A0A0G1L4V6</accession>
<dbReference type="Pfam" id="PF13462">
    <property type="entry name" value="Thioredoxin_4"/>
    <property type="match status" value="1"/>
</dbReference>
<keyword evidence="7" id="KW-1133">Transmembrane helix</keyword>
<feature type="region of interest" description="Disordered" evidence="6">
    <location>
        <begin position="34"/>
        <end position="58"/>
    </location>
</feature>
<organism evidence="9 10">
    <name type="scientific">Candidatus Jorgensenbacteria bacterium GW2011_GWA2_45_13</name>
    <dbReference type="NCBI Taxonomy" id="1618662"/>
    <lineage>
        <taxon>Bacteria</taxon>
        <taxon>Candidatus Joergenseniibacteriota</taxon>
    </lineage>
</organism>
<evidence type="ECO:0000256" key="3">
    <source>
        <dbReference type="ARBA" id="ARBA00023002"/>
    </source>
</evidence>
<dbReference type="Proteomes" id="UP000033966">
    <property type="component" value="Unassembled WGS sequence"/>
</dbReference>
<dbReference type="InterPro" id="IPR036249">
    <property type="entry name" value="Thioredoxin-like_sf"/>
</dbReference>
<keyword evidence="3" id="KW-0560">Oxidoreductase</keyword>
<dbReference type="AlphaFoldDB" id="A0A0G1L4V6"/>
<keyword evidence="4" id="KW-1015">Disulfide bond</keyword>
<proteinExistence type="inferred from homology"/>
<evidence type="ECO:0000256" key="1">
    <source>
        <dbReference type="ARBA" id="ARBA00005791"/>
    </source>
</evidence>
<keyword evidence="5" id="KW-0676">Redox-active center</keyword>
<dbReference type="PANTHER" id="PTHR13887:SF14">
    <property type="entry name" value="DISULFIDE BOND FORMATION PROTEIN D"/>
    <property type="match status" value="1"/>
</dbReference>
<gene>
    <name evidence="9" type="ORF">UW92_C0024G0013</name>
</gene>
<evidence type="ECO:0000259" key="8">
    <source>
        <dbReference type="Pfam" id="PF13462"/>
    </source>
</evidence>
<protein>
    <submittedName>
        <fullName evidence="9">Periplasmic thiol:disulfide interchange protein DsbA</fullName>
    </submittedName>
</protein>
<evidence type="ECO:0000256" key="5">
    <source>
        <dbReference type="ARBA" id="ARBA00023284"/>
    </source>
</evidence>
<evidence type="ECO:0000256" key="7">
    <source>
        <dbReference type="SAM" id="Phobius"/>
    </source>
</evidence>
<reference evidence="9 10" key="1">
    <citation type="journal article" date="2015" name="Nature">
        <title>rRNA introns, odd ribosomes, and small enigmatic genomes across a large radiation of phyla.</title>
        <authorList>
            <person name="Brown C.T."/>
            <person name="Hug L.A."/>
            <person name="Thomas B.C."/>
            <person name="Sharon I."/>
            <person name="Castelle C.J."/>
            <person name="Singh A."/>
            <person name="Wilkins M.J."/>
            <person name="Williams K.H."/>
            <person name="Banfield J.F."/>
        </authorList>
    </citation>
    <scope>NUCLEOTIDE SEQUENCE [LARGE SCALE GENOMIC DNA]</scope>
</reference>